<dbReference type="Gene3D" id="3.30.559.10">
    <property type="entry name" value="Chloramphenicol acetyltransferase-like domain"/>
    <property type="match status" value="2"/>
</dbReference>
<evidence type="ECO:0000313" key="1">
    <source>
        <dbReference type="EMBL" id="KAL0575901.1"/>
    </source>
</evidence>
<proteinExistence type="predicted"/>
<dbReference type="EMBL" id="JBAHYK010000264">
    <property type="protein sequence ID" value="KAL0575901.1"/>
    <property type="molecule type" value="Genomic_DNA"/>
</dbReference>
<comment type="caution">
    <text evidence="1">The sequence shown here is derived from an EMBL/GenBank/DDBJ whole genome shotgun (WGS) entry which is preliminary data.</text>
</comment>
<name>A0ABR3FKI3_9AGAR</name>
<gene>
    <name evidence="1" type="ORF">V5O48_006074</name>
</gene>
<protein>
    <submittedName>
        <fullName evidence="1">Uncharacterized protein</fullName>
    </submittedName>
</protein>
<dbReference type="Proteomes" id="UP001465976">
    <property type="component" value="Unassembled WGS sequence"/>
</dbReference>
<reference evidence="1 2" key="1">
    <citation type="submission" date="2024-02" db="EMBL/GenBank/DDBJ databases">
        <title>A draft genome for the cacao thread blight pathogen Marasmius crinis-equi.</title>
        <authorList>
            <person name="Cohen S.P."/>
            <person name="Baruah I.K."/>
            <person name="Amoako-Attah I."/>
            <person name="Bukari Y."/>
            <person name="Meinhardt L.W."/>
            <person name="Bailey B.A."/>
        </authorList>
    </citation>
    <scope>NUCLEOTIDE SEQUENCE [LARGE SCALE GENOMIC DNA]</scope>
    <source>
        <strain evidence="1 2">GH-76</strain>
    </source>
</reference>
<dbReference type="InterPro" id="IPR023213">
    <property type="entry name" value="CAT-like_dom_sf"/>
</dbReference>
<keyword evidence="2" id="KW-1185">Reference proteome</keyword>
<evidence type="ECO:0000313" key="2">
    <source>
        <dbReference type="Proteomes" id="UP001465976"/>
    </source>
</evidence>
<accession>A0ABR3FKI3</accession>
<sequence length="485" mass="54043">MDKPEQDQASDAFALYPLTAFDRLFERSTFVTGWLVEGKLDEQAIASAVGRVAEKWRMLAGRVCSQAKDGKTSWFVKVPLGELPPTYRTYSITSTTSEVPLSHHLELPLKRVNPSLPYPIFLHPETPRNYAAWESKDFPLTCWHFTHFPPDPKTRKEYTCLGFARSHGVFDGVGAVQVIQAVIAELSGKEWTPPPPPNPGMNVNPVQVVLDELNDIHWRHYGEPESNETSPYYSVMGAVGAVGMLAWHVRERYWRKAEPRSVIIPNDAIVWLVQDVRERLKNLGVTTEVSTGDVLVSWLMKTIYSSGTGEYTTVHCSNIASFRSILAEHDPSLKDYLHNAWTPLPYPVYSVEDLNNLSLHELSRRLADSRHSLSRYHIVTAHQTLVKNPMAMPAHGTADESFLVSNVSASRILEADWSAAGSKGTICGYRHSLTPNALLLTNSAYISGRLPGGNHLLEVTLSTSRMELLEAEVERVIKASAASTS</sequence>
<organism evidence="1 2">
    <name type="scientific">Marasmius crinis-equi</name>
    <dbReference type="NCBI Taxonomy" id="585013"/>
    <lineage>
        <taxon>Eukaryota</taxon>
        <taxon>Fungi</taxon>
        <taxon>Dikarya</taxon>
        <taxon>Basidiomycota</taxon>
        <taxon>Agaricomycotina</taxon>
        <taxon>Agaricomycetes</taxon>
        <taxon>Agaricomycetidae</taxon>
        <taxon>Agaricales</taxon>
        <taxon>Marasmiineae</taxon>
        <taxon>Marasmiaceae</taxon>
        <taxon>Marasmius</taxon>
    </lineage>
</organism>